<dbReference type="InterPro" id="IPR016181">
    <property type="entry name" value="Acyl_CoA_acyltransferase"/>
</dbReference>
<protein>
    <submittedName>
        <fullName evidence="1">GNAT family N-acetyltransferase</fullName>
    </submittedName>
</protein>
<dbReference type="Proteomes" id="UP000503088">
    <property type="component" value="Chromosome"/>
</dbReference>
<dbReference type="InterPro" id="IPR051908">
    <property type="entry name" value="Ribosomal_N-acetyltransferase"/>
</dbReference>
<gene>
    <name evidence="1" type="ORF">GXN76_03850</name>
</gene>
<keyword evidence="2" id="KW-1185">Reference proteome</keyword>
<sequence length="127" mass="15067">MNSLKIREQWELKLLEPDHAMTLFQVIDANRAYLQPWFQWVDQTCTPSDTERFIKAAWSGYKKEQEVLNRIEARCAVHNERSRSVMERLGMRHEGTLREGERLPGGYADQLIYGMLAKEWQRREGKL</sequence>
<dbReference type="GO" id="GO:0008999">
    <property type="term" value="F:protein-N-terminal-alanine acetyltransferase activity"/>
    <property type="evidence" value="ECO:0007669"/>
    <property type="project" value="TreeGrafter"/>
</dbReference>
<dbReference type="RefSeq" id="WP_173220673.1">
    <property type="nucleotide sequence ID" value="NZ_CP048104.1"/>
</dbReference>
<dbReference type="Gene3D" id="3.40.630.30">
    <property type="match status" value="2"/>
</dbReference>
<evidence type="ECO:0000313" key="2">
    <source>
        <dbReference type="Proteomes" id="UP000503088"/>
    </source>
</evidence>
<name>A0A7D4BV49_9BACL</name>
<proteinExistence type="predicted"/>
<dbReference type="GO" id="GO:0005737">
    <property type="term" value="C:cytoplasm"/>
    <property type="evidence" value="ECO:0007669"/>
    <property type="project" value="TreeGrafter"/>
</dbReference>
<reference evidence="1 2" key="1">
    <citation type="submission" date="2020-01" db="EMBL/GenBank/DDBJ databases">
        <authorList>
            <person name="Gulvik C.A."/>
            <person name="Batra D.G."/>
        </authorList>
    </citation>
    <scope>NUCLEOTIDE SEQUENCE [LARGE SCALE GENOMIC DNA]</scope>
    <source>
        <strain evidence="1 2">W9323</strain>
    </source>
</reference>
<dbReference type="PANTHER" id="PTHR43441:SF11">
    <property type="entry name" value="RIBOSOMAL-PROTEIN-SERINE ACETYLTRANSFERASE"/>
    <property type="match status" value="1"/>
</dbReference>
<keyword evidence="1" id="KW-0808">Transferase</keyword>
<dbReference type="AlphaFoldDB" id="A0A7D4BV49"/>
<dbReference type="KEGG" id="kpul:GXN76_03850"/>
<organism evidence="1 2">
    <name type="scientific">Kroppenstedtia pulmonis</name>
    <dbReference type="NCBI Taxonomy" id="1380685"/>
    <lineage>
        <taxon>Bacteria</taxon>
        <taxon>Bacillati</taxon>
        <taxon>Bacillota</taxon>
        <taxon>Bacilli</taxon>
        <taxon>Bacillales</taxon>
        <taxon>Thermoactinomycetaceae</taxon>
        <taxon>Kroppenstedtia</taxon>
    </lineage>
</organism>
<dbReference type="PANTHER" id="PTHR43441">
    <property type="entry name" value="RIBOSOMAL-PROTEIN-SERINE ACETYLTRANSFERASE"/>
    <property type="match status" value="1"/>
</dbReference>
<dbReference type="SUPFAM" id="SSF55729">
    <property type="entry name" value="Acyl-CoA N-acyltransferases (Nat)"/>
    <property type="match status" value="1"/>
</dbReference>
<dbReference type="EMBL" id="CP048104">
    <property type="protein sequence ID" value="QKG83693.1"/>
    <property type="molecule type" value="Genomic_DNA"/>
</dbReference>
<accession>A0A7D4BV49</accession>
<evidence type="ECO:0000313" key="1">
    <source>
        <dbReference type="EMBL" id="QKG83693.1"/>
    </source>
</evidence>
<dbReference type="GO" id="GO:1990189">
    <property type="term" value="F:protein N-terminal-serine acetyltransferase activity"/>
    <property type="evidence" value="ECO:0007669"/>
    <property type="project" value="TreeGrafter"/>
</dbReference>